<organism evidence="6 7">
    <name type="scientific">Shewanella sairae</name>
    <dbReference type="NCBI Taxonomy" id="190310"/>
    <lineage>
        <taxon>Bacteria</taxon>
        <taxon>Pseudomonadati</taxon>
        <taxon>Pseudomonadota</taxon>
        <taxon>Gammaproteobacteria</taxon>
        <taxon>Alteromonadales</taxon>
        <taxon>Shewanellaceae</taxon>
        <taxon>Shewanella</taxon>
    </lineage>
</organism>
<dbReference type="Pfam" id="PF00753">
    <property type="entry name" value="Lactamase_B"/>
    <property type="match status" value="1"/>
</dbReference>
<comment type="caution">
    <text evidence="6">The sequence shown here is derived from an EMBL/GenBank/DDBJ whole genome shotgun (WGS) entry which is preliminary data.</text>
</comment>
<accession>A0ABQ4PJ20</accession>
<comment type="similarity">
    <text evidence="4">Belongs to the metallo-beta-lactamase superfamily. Type III sulfatase family.</text>
</comment>
<dbReference type="InterPro" id="IPR001279">
    <property type="entry name" value="Metallo-B-lactamas"/>
</dbReference>
<dbReference type="InterPro" id="IPR036527">
    <property type="entry name" value="SCP2_sterol-bd_dom_sf"/>
</dbReference>
<keyword evidence="2" id="KW-0378">Hydrolase</keyword>
<dbReference type="PANTHER" id="PTHR43223">
    <property type="entry name" value="ALKYL/ARYL-SULFATASE"/>
    <property type="match status" value="1"/>
</dbReference>
<dbReference type="InterPro" id="IPR044097">
    <property type="entry name" value="Bds1/SdsA1_MBL-fold"/>
</dbReference>
<dbReference type="InterPro" id="IPR036866">
    <property type="entry name" value="RibonucZ/Hydroxyglut_hydro"/>
</dbReference>
<evidence type="ECO:0000256" key="1">
    <source>
        <dbReference type="ARBA" id="ARBA00022723"/>
    </source>
</evidence>
<evidence type="ECO:0000313" key="6">
    <source>
        <dbReference type="EMBL" id="GIU47651.1"/>
    </source>
</evidence>
<dbReference type="PANTHER" id="PTHR43223:SF1">
    <property type="entry name" value="ALKYL_ARYL-SULFATASE BDS1"/>
    <property type="match status" value="1"/>
</dbReference>
<dbReference type="Pfam" id="PF14863">
    <property type="entry name" value="Alkyl_sulf_dimr"/>
    <property type="match status" value="1"/>
</dbReference>
<dbReference type="InterPro" id="IPR052195">
    <property type="entry name" value="Bact_Alkyl/Aryl-Sulfatase"/>
</dbReference>
<gene>
    <name evidence="6" type="ORF">TUM4438_27330</name>
</gene>
<protein>
    <submittedName>
        <fullName evidence="6">Beta-lactamase-like protein</fullName>
    </submittedName>
</protein>
<reference evidence="6" key="1">
    <citation type="submission" date="2021-05" db="EMBL/GenBank/DDBJ databases">
        <title>Molecular characterization for Shewanella algae harboring chromosomal blaOXA-55-like strains isolated from clinical and environment sample.</title>
        <authorList>
            <person name="Ohama Y."/>
            <person name="Aoki K."/>
            <person name="Harada S."/>
            <person name="Moriya K."/>
            <person name="Ishii Y."/>
            <person name="Tateda K."/>
        </authorList>
    </citation>
    <scope>NUCLEOTIDE SEQUENCE</scope>
    <source>
        <strain evidence="6">JCM 11563</strain>
    </source>
</reference>
<keyword evidence="1" id="KW-0479">Metal-binding</keyword>
<proteinExistence type="inferred from homology"/>
<dbReference type="InterPro" id="IPR029229">
    <property type="entry name" value="Alkyl_sulf_C"/>
</dbReference>
<dbReference type="Gene3D" id="3.60.15.30">
    <property type="entry name" value="Metallo-beta-lactamase domain"/>
    <property type="match status" value="1"/>
</dbReference>
<dbReference type="CDD" id="cd07710">
    <property type="entry name" value="arylsulfatase_Sdsa1-like_MBL-fold"/>
    <property type="match status" value="1"/>
</dbReference>
<dbReference type="Gene3D" id="3.30.1050.10">
    <property type="entry name" value="SCP2 sterol-binding domain"/>
    <property type="match status" value="1"/>
</dbReference>
<keyword evidence="3" id="KW-0862">Zinc</keyword>
<dbReference type="SMART" id="SM00849">
    <property type="entry name" value="Lactamase_B"/>
    <property type="match status" value="1"/>
</dbReference>
<evidence type="ECO:0000256" key="2">
    <source>
        <dbReference type="ARBA" id="ARBA00022801"/>
    </source>
</evidence>
<dbReference type="EMBL" id="BPEY01000049">
    <property type="protein sequence ID" value="GIU47651.1"/>
    <property type="molecule type" value="Genomic_DNA"/>
</dbReference>
<evidence type="ECO:0000259" key="5">
    <source>
        <dbReference type="SMART" id="SM00849"/>
    </source>
</evidence>
<dbReference type="InterPro" id="IPR038536">
    <property type="entry name" value="Alkyl/aryl-sulf_dimr_sf"/>
</dbReference>
<dbReference type="Proteomes" id="UP000887104">
    <property type="component" value="Unassembled WGS sequence"/>
</dbReference>
<sequence length="717" mass="78720">MSTSLISVQQKHQQLTRTQARYFSGTYFSTRLPSTCTKRTFSPPVKLSSIAMMGTMLVLTLLTGCQPDPKVNSVQASSELQGADSAGFTAASSHTVAANQAVLSSLPFDNVQDFEDAKRGFIASMPELKVVDDKGKVIWDRTAYDFIQGDAPNSVNPSLWRQASLNNIDGLFEVTKGVYQLRGFDLANMTVIAGDSGWIIVDPLTTAETAEVAFEFLNKTLGKRPISAIVFTHSHMDHFGGALGLFQNKDGRDLAALKSVDIIAPAGFMHEATSENVMAGTAMSRRAMYMYGKQLPRSSRGHIDSGLGKEPAFGEFGILSPNVVVEQDSAMEIDGVPFEFQIVSGSEAPAEFTFYLPEQQAYCGAELVSKNMHNLYTLRGAKVRDALVWSRAIDDALNAQRDTKVYFGSHHWPIWGQAEVNEFLQKQRDTYKYIHDQSVRMLNAGFTPAEIAEQIQMPPSLSNTFASRGYYGTVKHNAKAVYQAYLGWYDANPVNLDPLPATASAVKYVELMGGADKIIAAANKAVAAGEYRWAAELVNHLVVAEPKRKQAKALLASIYDQLGYQAESAPWRDVYLTAAYELRHGSPEVGIDLASMKQILLQSPVENFMQSMASRVIGPEVFGEAFILNINFTDLDKNYVLELKNSVLHHKLAPKSAKANATLNISHELFVDLIIGKAGVKEVLFSDELEIEGSKLDLVSFFSSLDRPKGVFNIVTP</sequence>
<dbReference type="Pfam" id="PF14864">
    <property type="entry name" value="Alkyl_sulf_C"/>
    <property type="match status" value="1"/>
</dbReference>
<name>A0ABQ4PJ20_9GAMM</name>
<dbReference type="SUPFAM" id="SSF55718">
    <property type="entry name" value="SCP-like"/>
    <property type="match status" value="1"/>
</dbReference>
<evidence type="ECO:0000256" key="4">
    <source>
        <dbReference type="ARBA" id="ARBA00033751"/>
    </source>
</evidence>
<evidence type="ECO:0000256" key="3">
    <source>
        <dbReference type="ARBA" id="ARBA00022833"/>
    </source>
</evidence>
<keyword evidence="7" id="KW-1185">Reference proteome</keyword>
<feature type="domain" description="Metallo-beta-lactamase" evidence="5">
    <location>
        <begin position="186"/>
        <end position="411"/>
    </location>
</feature>
<evidence type="ECO:0000313" key="7">
    <source>
        <dbReference type="Proteomes" id="UP000887104"/>
    </source>
</evidence>
<dbReference type="InterPro" id="IPR029228">
    <property type="entry name" value="Alkyl_sulf_dimr"/>
</dbReference>
<dbReference type="SUPFAM" id="SSF56281">
    <property type="entry name" value="Metallo-hydrolase/oxidoreductase"/>
    <property type="match status" value="1"/>
</dbReference>
<dbReference type="Gene3D" id="1.25.40.880">
    <property type="entry name" value="Alkyl sulfatase, dimerisation domain"/>
    <property type="match status" value="1"/>
</dbReference>